<comment type="similarity">
    <text evidence="1 2">Belongs to the phD/YefM antitoxin family.</text>
</comment>
<reference evidence="3 4" key="1">
    <citation type="submission" date="2019-07" db="EMBL/GenBank/DDBJ databases">
        <authorList>
            <person name="Cremers G."/>
        </authorList>
    </citation>
    <scope>NUCLEOTIDE SEQUENCE [LARGE SCALE GENOMIC DNA]</scope>
</reference>
<gene>
    <name evidence="3" type="ORF">MELA_01936</name>
</gene>
<dbReference type="InterPro" id="IPR006442">
    <property type="entry name" value="Antitoxin_Phd/YefM"/>
</dbReference>
<sequence>MIKKMSAKETRDRFADVLGQVHYGKDTVIVEKQGKPIVAIIDVERYDRLTQAWEAPFKVLDGIWAKNRDKDLDQVRQDVAAAIAETRATYRTKSRKRA</sequence>
<dbReference type="NCBIfam" id="TIGR01552">
    <property type="entry name" value="phd_fam"/>
    <property type="match status" value="1"/>
</dbReference>
<accession>A0A564ZJN5</accession>
<evidence type="ECO:0000256" key="2">
    <source>
        <dbReference type="RuleBase" id="RU362080"/>
    </source>
</evidence>
<evidence type="ECO:0000313" key="3">
    <source>
        <dbReference type="EMBL" id="VUZ85551.1"/>
    </source>
</evidence>
<keyword evidence="4" id="KW-1185">Reference proteome</keyword>
<evidence type="ECO:0000256" key="1">
    <source>
        <dbReference type="ARBA" id="ARBA00009981"/>
    </source>
</evidence>
<comment type="function">
    <text evidence="2">Antitoxin component of a type II toxin-antitoxin (TA) system.</text>
</comment>
<dbReference type="Proteomes" id="UP000334340">
    <property type="component" value="Unassembled WGS sequence"/>
</dbReference>
<proteinExistence type="inferred from homology"/>
<dbReference type="InterPro" id="IPR036165">
    <property type="entry name" value="YefM-like_sf"/>
</dbReference>
<dbReference type="Pfam" id="PF02604">
    <property type="entry name" value="PhdYeFM_antitox"/>
    <property type="match status" value="1"/>
</dbReference>
<dbReference type="AlphaFoldDB" id="A0A564ZJN5"/>
<evidence type="ECO:0000313" key="4">
    <source>
        <dbReference type="Proteomes" id="UP000334340"/>
    </source>
</evidence>
<protein>
    <recommendedName>
        <fullName evidence="2">Antitoxin</fullName>
    </recommendedName>
</protein>
<dbReference type="Gene3D" id="3.40.1620.10">
    <property type="entry name" value="YefM-like domain"/>
    <property type="match status" value="1"/>
</dbReference>
<organism evidence="3 4">
    <name type="scientific">Candidatus Methylomirabilis lanthanidiphila</name>
    <dbReference type="NCBI Taxonomy" id="2211376"/>
    <lineage>
        <taxon>Bacteria</taxon>
        <taxon>Candidatus Methylomirabilota</taxon>
        <taxon>Candidatus Methylomirabilia</taxon>
        <taxon>Candidatus Methylomirabilales</taxon>
        <taxon>Candidatus Methylomirabilaceae</taxon>
        <taxon>Candidatus Methylomirabilis</taxon>
    </lineage>
</organism>
<name>A0A564ZJN5_9BACT</name>
<dbReference type="SUPFAM" id="SSF143120">
    <property type="entry name" value="YefM-like"/>
    <property type="match status" value="1"/>
</dbReference>
<dbReference type="EMBL" id="CABIKM010000028">
    <property type="protein sequence ID" value="VUZ85551.1"/>
    <property type="molecule type" value="Genomic_DNA"/>
</dbReference>